<evidence type="ECO:0000313" key="1">
    <source>
        <dbReference type="Proteomes" id="UP000887580"/>
    </source>
</evidence>
<dbReference type="Proteomes" id="UP000887580">
    <property type="component" value="Unplaced"/>
</dbReference>
<accession>A0AC35GN18</accession>
<reference evidence="2" key="1">
    <citation type="submission" date="2022-11" db="UniProtKB">
        <authorList>
            <consortium name="WormBaseParasite"/>
        </authorList>
    </citation>
    <scope>IDENTIFICATION</scope>
</reference>
<organism evidence="1 2">
    <name type="scientific">Panagrolaimus sp. PS1159</name>
    <dbReference type="NCBI Taxonomy" id="55785"/>
    <lineage>
        <taxon>Eukaryota</taxon>
        <taxon>Metazoa</taxon>
        <taxon>Ecdysozoa</taxon>
        <taxon>Nematoda</taxon>
        <taxon>Chromadorea</taxon>
        <taxon>Rhabditida</taxon>
        <taxon>Tylenchina</taxon>
        <taxon>Panagrolaimomorpha</taxon>
        <taxon>Panagrolaimoidea</taxon>
        <taxon>Panagrolaimidae</taxon>
        <taxon>Panagrolaimus</taxon>
    </lineage>
</organism>
<protein>
    <submittedName>
        <fullName evidence="2">Proton-coupled folate transporter</fullName>
    </submittedName>
</protein>
<dbReference type="WBParaSite" id="PS1159_v2.g6808.t1">
    <property type="protein sequence ID" value="PS1159_v2.g6808.t1"/>
    <property type="gene ID" value="PS1159_v2.g6808"/>
</dbReference>
<name>A0AC35GN18_9BILA</name>
<sequence>MKSPVFQSLLYEKSCISRYGEKVDCTNISQIYAEKDLQSDANHLILISSFCLLIPAIFSSLILGSLSDTWNAKIPMMIPFLGLIIGDMNYLIQTVNIHNNVYYLMISDIIYGCCGAGAAVTATTLSYNIKTTSPEVKSERVAAFEASAGLGITLGYFVSGPIRQYTGYTYYFLILMILHVLGFLYVLFFAEELEAPQEAHNETTLLLSTVSSHFTQVFDFVKSYKNKPCSKYLLFIIISISVEMLFSSGVDDILFSYLRYKLSWSDKPYGWYNGFGNAISSITVIFLYPYLHRFYHINDVMLAIYGFTGKVIVLLLFAFLFSNWWAYLALIPTALTRFTLTGLRSSSSKFVEFTEQGKLFSLIALCDELTSIIATTIFNGLYPLTLNFFSGTIFLVVAVLCLFPIGLLLNVYFEANSTETERTPLNSPTVTNNDDE</sequence>
<proteinExistence type="predicted"/>
<evidence type="ECO:0000313" key="2">
    <source>
        <dbReference type="WBParaSite" id="PS1159_v2.g6808.t1"/>
    </source>
</evidence>